<keyword evidence="4" id="KW-1185">Reference proteome</keyword>
<evidence type="ECO:0000259" key="2">
    <source>
        <dbReference type="SMART" id="SM00355"/>
    </source>
</evidence>
<dbReference type="EMBL" id="BSYO01000007">
    <property type="protein sequence ID" value="GMH08002.1"/>
    <property type="molecule type" value="Genomic_DNA"/>
</dbReference>
<dbReference type="SMART" id="SM00355">
    <property type="entry name" value="ZnF_C2H2"/>
    <property type="match status" value="2"/>
</dbReference>
<dbReference type="InterPro" id="IPR013087">
    <property type="entry name" value="Znf_C2H2_type"/>
</dbReference>
<feature type="region of interest" description="Disordered" evidence="1">
    <location>
        <begin position="100"/>
        <end position="135"/>
    </location>
</feature>
<dbReference type="Proteomes" id="UP001279734">
    <property type="component" value="Unassembled WGS sequence"/>
</dbReference>
<name>A0AAD3SBH6_NEPGR</name>
<evidence type="ECO:0000256" key="1">
    <source>
        <dbReference type="SAM" id="MobiDB-lite"/>
    </source>
</evidence>
<reference evidence="3" key="1">
    <citation type="submission" date="2023-05" db="EMBL/GenBank/DDBJ databases">
        <title>Nepenthes gracilis genome sequencing.</title>
        <authorList>
            <person name="Fukushima K."/>
        </authorList>
    </citation>
    <scope>NUCLEOTIDE SEQUENCE</scope>
    <source>
        <strain evidence="3">SING2019-196</strain>
    </source>
</reference>
<protein>
    <recommendedName>
        <fullName evidence="2">C2H2-type domain-containing protein</fullName>
    </recommendedName>
</protein>
<dbReference type="PANTHER" id="PTHR47487">
    <property type="entry name" value="OS06G0651300 PROTEIN-RELATED"/>
    <property type="match status" value="1"/>
</dbReference>
<feature type="domain" description="C2H2-type" evidence="2">
    <location>
        <begin position="73"/>
        <end position="97"/>
    </location>
</feature>
<proteinExistence type="predicted"/>
<dbReference type="Pfam" id="PF12874">
    <property type="entry name" value="zf-met"/>
    <property type="match status" value="2"/>
</dbReference>
<evidence type="ECO:0000313" key="4">
    <source>
        <dbReference type="Proteomes" id="UP001279734"/>
    </source>
</evidence>
<sequence>METFSICGNSHEKSHELVICAGNTKLEQENDVNKDQQIEGNRISIGQRIAHMEDTRNEHCLKPELRQQKLVTYTCQICNLHTNSKAQLDIHKKGRKHMSMLQKNGGSDRNSGGKSHKSVELTGNEQQIRREGNSNVPEAAVLEELENSRSQKPKLSEQKAKYWCKMCDVGTNSEEHMNDHRKGKEHMTLLRKNGGAVIVVANKLQM</sequence>
<dbReference type="AlphaFoldDB" id="A0AAD3SBH6"/>
<gene>
    <name evidence="3" type="ORF">Nepgr_009842</name>
</gene>
<organism evidence="3 4">
    <name type="scientific">Nepenthes gracilis</name>
    <name type="common">Slender pitcher plant</name>
    <dbReference type="NCBI Taxonomy" id="150966"/>
    <lineage>
        <taxon>Eukaryota</taxon>
        <taxon>Viridiplantae</taxon>
        <taxon>Streptophyta</taxon>
        <taxon>Embryophyta</taxon>
        <taxon>Tracheophyta</taxon>
        <taxon>Spermatophyta</taxon>
        <taxon>Magnoliopsida</taxon>
        <taxon>eudicotyledons</taxon>
        <taxon>Gunneridae</taxon>
        <taxon>Pentapetalae</taxon>
        <taxon>Caryophyllales</taxon>
        <taxon>Nepenthaceae</taxon>
        <taxon>Nepenthes</taxon>
    </lineage>
</organism>
<comment type="caution">
    <text evidence="3">The sequence shown here is derived from an EMBL/GenBank/DDBJ whole genome shotgun (WGS) entry which is preliminary data.</text>
</comment>
<dbReference type="Gene3D" id="3.30.160.60">
    <property type="entry name" value="Classic Zinc Finger"/>
    <property type="match status" value="2"/>
</dbReference>
<evidence type="ECO:0000313" key="3">
    <source>
        <dbReference type="EMBL" id="GMH08002.1"/>
    </source>
</evidence>
<dbReference type="PANTHER" id="PTHR47487:SF8">
    <property type="entry name" value="OS08G0270900 PROTEIN"/>
    <property type="match status" value="1"/>
</dbReference>
<dbReference type="InterPro" id="IPR036236">
    <property type="entry name" value="Znf_C2H2_sf"/>
</dbReference>
<accession>A0AAD3SBH6</accession>
<feature type="domain" description="C2H2-type" evidence="2">
    <location>
        <begin position="162"/>
        <end position="186"/>
    </location>
</feature>
<feature type="compositionally biased region" description="Polar residues" evidence="1">
    <location>
        <begin position="101"/>
        <end position="113"/>
    </location>
</feature>
<dbReference type="SUPFAM" id="SSF57667">
    <property type="entry name" value="beta-beta-alpha zinc fingers"/>
    <property type="match status" value="2"/>
</dbReference>